<keyword evidence="2" id="KW-1185">Reference proteome</keyword>
<organism evidence="1 2">
    <name type="scientific">Plakobranchus ocellatus</name>
    <dbReference type="NCBI Taxonomy" id="259542"/>
    <lineage>
        <taxon>Eukaryota</taxon>
        <taxon>Metazoa</taxon>
        <taxon>Spiralia</taxon>
        <taxon>Lophotrochozoa</taxon>
        <taxon>Mollusca</taxon>
        <taxon>Gastropoda</taxon>
        <taxon>Heterobranchia</taxon>
        <taxon>Euthyneura</taxon>
        <taxon>Panpulmonata</taxon>
        <taxon>Sacoglossa</taxon>
        <taxon>Placobranchoidea</taxon>
        <taxon>Plakobranchidae</taxon>
        <taxon>Plakobranchus</taxon>
    </lineage>
</organism>
<sequence length="113" mass="12702">MALPFPLSDRATDVRPGCKTQRITPTSCRLDVRSYQRKRVFQTCIVGHVNCCLQCGPTLRLTVIGCHEKMMAFPYLNNIYQSSQTMSCHFTSNREYTLEAAGASVARWLASPP</sequence>
<proteinExistence type="predicted"/>
<name>A0AAV4A3F4_9GAST</name>
<evidence type="ECO:0000313" key="2">
    <source>
        <dbReference type="Proteomes" id="UP000735302"/>
    </source>
</evidence>
<accession>A0AAV4A3F4</accession>
<comment type="caution">
    <text evidence="1">The sequence shown here is derived from an EMBL/GenBank/DDBJ whole genome shotgun (WGS) entry which is preliminary data.</text>
</comment>
<dbReference type="Proteomes" id="UP000735302">
    <property type="component" value="Unassembled WGS sequence"/>
</dbReference>
<gene>
    <name evidence="1" type="ORF">PoB_002769300</name>
</gene>
<protein>
    <submittedName>
        <fullName evidence="1">Uncharacterized protein</fullName>
    </submittedName>
</protein>
<dbReference type="EMBL" id="BLXT01003199">
    <property type="protein sequence ID" value="GFO01188.1"/>
    <property type="molecule type" value="Genomic_DNA"/>
</dbReference>
<dbReference type="AlphaFoldDB" id="A0AAV4A3F4"/>
<evidence type="ECO:0000313" key="1">
    <source>
        <dbReference type="EMBL" id="GFO01188.1"/>
    </source>
</evidence>
<reference evidence="1 2" key="1">
    <citation type="journal article" date="2021" name="Elife">
        <title>Chloroplast acquisition without the gene transfer in kleptoplastic sea slugs, Plakobranchus ocellatus.</title>
        <authorList>
            <person name="Maeda T."/>
            <person name="Takahashi S."/>
            <person name="Yoshida T."/>
            <person name="Shimamura S."/>
            <person name="Takaki Y."/>
            <person name="Nagai Y."/>
            <person name="Toyoda A."/>
            <person name="Suzuki Y."/>
            <person name="Arimoto A."/>
            <person name="Ishii H."/>
            <person name="Satoh N."/>
            <person name="Nishiyama T."/>
            <person name="Hasebe M."/>
            <person name="Maruyama T."/>
            <person name="Minagawa J."/>
            <person name="Obokata J."/>
            <person name="Shigenobu S."/>
        </authorList>
    </citation>
    <scope>NUCLEOTIDE SEQUENCE [LARGE SCALE GENOMIC DNA]</scope>
</reference>